<comment type="caution">
    <text evidence="2">The sequence shown here is derived from an EMBL/GenBank/DDBJ whole genome shotgun (WGS) entry which is preliminary data.</text>
</comment>
<feature type="region of interest" description="Disordered" evidence="1">
    <location>
        <begin position="404"/>
        <end position="461"/>
    </location>
</feature>
<proteinExistence type="predicted"/>
<feature type="region of interest" description="Disordered" evidence="1">
    <location>
        <begin position="312"/>
        <end position="335"/>
    </location>
</feature>
<feature type="region of interest" description="Disordered" evidence="1">
    <location>
        <begin position="232"/>
        <end position="287"/>
    </location>
</feature>
<feature type="compositionally biased region" description="Low complexity" evidence="1">
    <location>
        <begin position="320"/>
        <end position="335"/>
    </location>
</feature>
<feature type="region of interest" description="Disordered" evidence="1">
    <location>
        <begin position="1"/>
        <end position="117"/>
    </location>
</feature>
<name>A0A9P4UJN9_9PLEO</name>
<dbReference type="OrthoDB" id="3789154at2759"/>
<feature type="compositionally biased region" description="Basic residues" evidence="1">
    <location>
        <begin position="431"/>
        <end position="440"/>
    </location>
</feature>
<evidence type="ECO:0000313" key="3">
    <source>
        <dbReference type="Proteomes" id="UP000799764"/>
    </source>
</evidence>
<feature type="compositionally biased region" description="Polar residues" evidence="1">
    <location>
        <begin position="32"/>
        <end position="71"/>
    </location>
</feature>
<gene>
    <name evidence="2" type="ORF">P171DRAFT_515821</name>
</gene>
<dbReference type="AlphaFoldDB" id="A0A9P4UJN9"/>
<dbReference type="EMBL" id="MU001492">
    <property type="protein sequence ID" value="KAF2451898.1"/>
    <property type="molecule type" value="Genomic_DNA"/>
</dbReference>
<keyword evidence="3" id="KW-1185">Reference proteome</keyword>
<dbReference type="Proteomes" id="UP000799764">
    <property type="component" value="Unassembled WGS sequence"/>
</dbReference>
<evidence type="ECO:0000256" key="1">
    <source>
        <dbReference type="SAM" id="MobiDB-lite"/>
    </source>
</evidence>
<accession>A0A9P4UJN9</accession>
<feature type="compositionally biased region" description="Basic and acidic residues" evidence="1">
    <location>
        <begin position="251"/>
        <end position="280"/>
    </location>
</feature>
<organism evidence="2 3">
    <name type="scientific">Karstenula rhodostoma CBS 690.94</name>
    <dbReference type="NCBI Taxonomy" id="1392251"/>
    <lineage>
        <taxon>Eukaryota</taxon>
        <taxon>Fungi</taxon>
        <taxon>Dikarya</taxon>
        <taxon>Ascomycota</taxon>
        <taxon>Pezizomycotina</taxon>
        <taxon>Dothideomycetes</taxon>
        <taxon>Pleosporomycetidae</taxon>
        <taxon>Pleosporales</taxon>
        <taxon>Massarineae</taxon>
        <taxon>Didymosphaeriaceae</taxon>
        <taxon>Karstenula</taxon>
    </lineage>
</organism>
<sequence length="461" mass="49297">MSPRIPRAQSAEPRFMAPTIASNARAGRATSAEPTIPTNPSCTRVTPANSRAGSVQTSTSAGSVEASTSAAASPKPIESTTKARSKVEALASRVGLTLSKTPSSSQPVPAKPSQKGLHYATAAPAFEGSHRLQRTGYGDARAAREDQMGATMAATAQAKGLIDDETANNWGTSWHTKGHIELNWTEQIIAKHNAENGIVPEKLMSLKEAEAIKKKKDQDLEEWCKAFTLGLIDENGNPTGSGTPAPIAKSKSRERDARREAAKKEAEKKDPLHKVQESRVAKKVVGKKTPQLPTIAEASSVSPFLGLKPAAKKAGKKTTAKPAEAAPKNNPPQKAGKVVEAPIVPLPGCPSYAEYKYPDLSALCRVRNIKSGGGEQDLRNRLIRDDIFVKNGQLNLRDAKNYLSRKDHDHPAPTVPGAPIAGPAVYTRPAPKQRTKKTAKRARDDDDDDQPKPKGKKVKTA</sequence>
<reference evidence="2" key="1">
    <citation type="journal article" date="2020" name="Stud. Mycol.">
        <title>101 Dothideomycetes genomes: a test case for predicting lifestyles and emergence of pathogens.</title>
        <authorList>
            <person name="Haridas S."/>
            <person name="Albert R."/>
            <person name="Binder M."/>
            <person name="Bloem J."/>
            <person name="Labutti K."/>
            <person name="Salamov A."/>
            <person name="Andreopoulos B."/>
            <person name="Baker S."/>
            <person name="Barry K."/>
            <person name="Bills G."/>
            <person name="Bluhm B."/>
            <person name="Cannon C."/>
            <person name="Castanera R."/>
            <person name="Culley D."/>
            <person name="Daum C."/>
            <person name="Ezra D."/>
            <person name="Gonzalez J."/>
            <person name="Henrissat B."/>
            <person name="Kuo A."/>
            <person name="Liang C."/>
            <person name="Lipzen A."/>
            <person name="Lutzoni F."/>
            <person name="Magnuson J."/>
            <person name="Mondo S."/>
            <person name="Nolan M."/>
            <person name="Ohm R."/>
            <person name="Pangilinan J."/>
            <person name="Park H.-J."/>
            <person name="Ramirez L."/>
            <person name="Alfaro M."/>
            <person name="Sun H."/>
            <person name="Tritt A."/>
            <person name="Yoshinaga Y."/>
            <person name="Zwiers L.-H."/>
            <person name="Turgeon B."/>
            <person name="Goodwin S."/>
            <person name="Spatafora J."/>
            <person name="Crous P."/>
            <person name="Grigoriev I."/>
        </authorList>
    </citation>
    <scope>NUCLEOTIDE SEQUENCE</scope>
    <source>
        <strain evidence="2">CBS 690.94</strain>
    </source>
</reference>
<feature type="compositionally biased region" description="Polar residues" evidence="1">
    <location>
        <begin position="98"/>
        <end position="107"/>
    </location>
</feature>
<protein>
    <submittedName>
        <fullName evidence="2">Uncharacterized protein</fullName>
    </submittedName>
</protein>
<evidence type="ECO:0000313" key="2">
    <source>
        <dbReference type="EMBL" id="KAF2451898.1"/>
    </source>
</evidence>